<dbReference type="Proteomes" id="UP001501102">
    <property type="component" value="Unassembled WGS sequence"/>
</dbReference>
<dbReference type="EMBL" id="BAAAXZ010000099">
    <property type="protein sequence ID" value="GAA2928879.1"/>
    <property type="molecule type" value="Genomic_DNA"/>
</dbReference>
<evidence type="ECO:0000313" key="1">
    <source>
        <dbReference type="EMBL" id="GAA2928879.1"/>
    </source>
</evidence>
<reference evidence="2" key="1">
    <citation type="journal article" date="2019" name="Int. J. Syst. Evol. Microbiol.">
        <title>The Global Catalogue of Microorganisms (GCM) 10K type strain sequencing project: providing services to taxonomists for standard genome sequencing and annotation.</title>
        <authorList>
            <consortium name="The Broad Institute Genomics Platform"/>
            <consortium name="The Broad Institute Genome Sequencing Center for Infectious Disease"/>
            <person name="Wu L."/>
            <person name="Ma J."/>
        </authorList>
    </citation>
    <scope>NUCLEOTIDE SEQUENCE [LARGE SCALE GENOMIC DNA]</scope>
    <source>
        <strain evidence="2">JCM 4087</strain>
    </source>
</reference>
<sequence length="70" mass="7003">MDRGAPALIGWLGLASVVLIAVTATAVTLLTDSDTEANGGWRGVAWMSLLRTLDPGTMGGDTGGPGTSSD</sequence>
<keyword evidence="2" id="KW-1185">Reference proteome</keyword>
<gene>
    <name evidence="1" type="ORF">GCM10020221_25910</name>
</gene>
<dbReference type="RefSeq" id="WP_344963212.1">
    <property type="nucleotide sequence ID" value="NZ_BAAAXZ010000099.1"/>
</dbReference>
<protein>
    <submittedName>
        <fullName evidence="1">Uncharacterized protein</fullName>
    </submittedName>
</protein>
<organism evidence="1 2">
    <name type="scientific">Streptomyces thioluteus</name>
    <dbReference type="NCBI Taxonomy" id="66431"/>
    <lineage>
        <taxon>Bacteria</taxon>
        <taxon>Bacillati</taxon>
        <taxon>Actinomycetota</taxon>
        <taxon>Actinomycetes</taxon>
        <taxon>Kitasatosporales</taxon>
        <taxon>Streptomycetaceae</taxon>
        <taxon>Streptomyces</taxon>
    </lineage>
</organism>
<evidence type="ECO:0000313" key="2">
    <source>
        <dbReference type="Proteomes" id="UP001501102"/>
    </source>
</evidence>
<accession>A0ABP6JCH2</accession>
<name>A0ABP6JCH2_STRTU</name>
<proteinExistence type="predicted"/>
<comment type="caution">
    <text evidence="1">The sequence shown here is derived from an EMBL/GenBank/DDBJ whole genome shotgun (WGS) entry which is preliminary data.</text>
</comment>